<dbReference type="EMBL" id="AP018216">
    <property type="protein sequence ID" value="BAY69475.1"/>
    <property type="molecule type" value="Genomic_DNA"/>
</dbReference>
<proteinExistence type="predicted"/>
<gene>
    <name evidence="1" type="ORF">NIES23_22690</name>
</gene>
<name>A0A1Z4KKI3_ANAVA</name>
<sequence>MEHWQFLIQKQGDRSWHALESPNTEIVEGRYRVLARSSLPNQDVEVRVTYFSPQEVPPKRRIQKRLRRTNSEGLMAVIPFTYLKPGIWELRCSGDLISDILGKSWQYGVHLQVNSQAADEVEQELEIENTLEIDSFHQPDSLSDGNLTSNSGTELTITNESYFLSTGFSLDQEGTVIDEPVNPVWVKGETAEQILQNLIDLALPTSELLLEDAKVEDSPTSEPSLPLLLTLDRETYITRWGHLLTIHGNVELQKNLEQADKTVSTENLRALELRIELRSPLSSGILTQLRQSLGEKSLPITIRSVIDIPADCESKLILADIKLYGVMGYAVAEAKANPEAVTLLASHSFTITADVADLLAVKNAVKASPVDEQNGTILGISTAEAPISLDLELFNLVKTSSPRKLQPTIPSINTPLPGQIDSQSLNKSADFRFPQLPKLPDNPTDGIAPADLVTELTLELPLLEQNDTTVPQAPAPINLDQLLIKARRSRILGSTLPYLKRLPSEPSSSEVKTSQIADELIESVVQELPQVDNLITEPETNLEDVLSDIEVHDEVVAELESQPMAEVIETLETNTSATELAAEPITELIDENVSAISISPSLPYSSPLIRKWMERQGYSLPEFVTNTSDFPQEQPAPEEPAIIPLSPATLEFDDSLSSLLDVQAEAVETDLITPEETEKQMSVGIEDISPESSVLQLELPSTEPTYTASSWLAQEFVVDDSDNEPELETNNNQLPKTEQQAIANTIDAPQEILEPLPIPQLYVPDGELIAGTLVRIRVELPQVSPQVVVKLWVEDCQTRWLLDGPHLLKELLQNSSGNLEAMTQLNIPFGCMEIRIEAIALNTATQQESHKVTIVKTVIPPDLPNVSLNDLLGM</sequence>
<protein>
    <submittedName>
        <fullName evidence="1">Uncharacterized protein</fullName>
    </submittedName>
</protein>
<dbReference type="Proteomes" id="UP000217507">
    <property type="component" value="Chromosome"/>
</dbReference>
<organism evidence="1 2">
    <name type="scientific">Trichormus variabilis NIES-23</name>
    <dbReference type="NCBI Taxonomy" id="1973479"/>
    <lineage>
        <taxon>Bacteria</taxon>
        <taxon>Bacillati</taxon>
        <taxon>Cyanobacteriota</taxon>
        <taxon>Cyanophyceae</taxon>
        <taxon>Nostocales</taxon>
        <taxon>Nostocaceae</taxon>
        <taxon>Trichormus</taxon>
    </lineage>
</organism>
<accession>A0A1Z4KKI3</accession>
<evidence type="ECO:0000313" key="1">
    <source>
        <dbReference type="EMBL" id="BAY69475.1"/>
    </source>
</evidence>
<reference evidence="1 2" key="1">
    <citation type="submission" date="2017-06" db="EMBL/GenBank/DDBJ databases">
        <title>Genome sequencing of cyanobaciteial culture collection at National Institute for Environmental Studies (NIES).</title>
        <authorList>
            <person name="Hirose Y."/>
            <person name="Shimura Y."/>
            <person name="Fujisawa T."/>
            <person name="Nakamura Y."/>
            <person name="Kawachi M."/>
        </authorList>
    </citation>
    <scope>NUCLEOTIDE SEQUENCE [LARGE SCALE GENOMIC DNA]</scope>
    <source>
        <strain evidence="1 2">NIES-23</strain>
    </source>
</reference>
<evidence type="ECO:0000313" key="2">
    <source>
        <dbReference type="Proteomes" id="UP000217507"/>
    </source>
</evidence>
<dbReference type="AlphaFoldDB" id="A0A1Z4KKI3"/>